<feature type="transmembrane region" description="Helical" evidence="6">
    <location>
        <begin position="300"/>
        <end position="318"/>
    </location>
</feature>
<dbReference type="InterPro" id="IPR020846">
    <property type="entry name" value="MFS_dom"/>
</dbReference>
<reference evidence="8 9" key="1">
    <citation type="submission" date="2013-01" db="EMBL/GenBank/DDBJ databases">
        <title>Whole genome shotgun sequence of Gordonia soli NBRC 108243.</title>
        <authorList>
            <person name="Isaki-Nakamura S."/>
            <person name="Hosoyama A."/>
            <person name="Tsuchikane K."/>
            <person name="Ando Y."/>
            <person name="Baba S."/>
            <person name="Ohji S."/>
            <person name="Hamada M."/>
            <person name="Tamura T."/>
            <person name="Yamazoe A."/>
            <person name="Yamazaki S."/>
            <person name="Fujita N."/>
        </authorList>
    </citation>
    <scope>NUCLEOTIDE SEQUENCE [LARGE SCALE GENOMIC DNA]</scope>
    <source>
        <strain evidence="8 9">NBRC 108243</strain>
    </source>
</reference>
<feature type="domain" description="Major facilitator superfamily (MFS) profile" evidence="7">
    <location>
        <begin position="34"/>
        <end position="411"/>
    </location>
</feature>
<evidence type="ECO:0000259" key="7">
    <source>
        <dbReference type="PROSITE" id="PS50850"/>
    </source>
</evidence>
<dbReference type="eggNOG" id="COG2814">
    <property type="taxonomic scope" value="Bacteria"/>
</dbReference>
<evidence type="ECO:0000256" key="6">
    <source>
        <dbReference type="SAM" id="Phobius"/>
    </source>
</evidence>
<dbReference type="PROSITE" id="PS50850">
    <property type="entry name" value="MFS"/>
    <property type="match status" value="1"/>
</dbReference>
<evidence type="ECO:0000256" key="1">
    <source>
        <dbReference type="ARBA" id="ARBA00004651"/>
    </source>
</evidence>
<dbReference type="InterPro" id="IPR036259">
    <property type="entry name" value="MFS_trans_sf"/>
</dbReference>
<keyword evidence="9" id="KW-1185">Reference proteome</keyword>
<gene>
    <name evidence="8" type="ORF">GS4_06_00860</name>
</gene>
<feature type="transmembrane region" description="Helical" evidence="6">
    <location>
        <begin position="267"/>
        <end position="288"/>
    </location>
</feature>
<evidence type="ECO:0000313" key="8">
    <source>
        <dbReference type="EMBL" id="GAC67240.1"/>
    </source>
</evidence>
<accession>M0QF56</accession>
<dbReference type="InterPro" id="IPR011701">
    <property type="entry name" value="MFS"/>
</dbReference>
<dbReference type="PANTHER" id="PTHR43124:SF3">
    <property type="entry name" value="CHLORAMPHENICOL EFFLUX PUMP RV0191"/>
    <property type="match status" value="1"/>
</dbReference>
<dbReference type="Pfam" id="PF07690">
    <property type="entry name" value="MFS_1"/>
    <property type="match status" value="1"/>
</dbReference>
<dbReference type="Gene3D" id="1.20.1250.20">
    <property type="entry name" value="MFS general substrate transporter like domains"/>
    <property type="match status" value="1"/>
</dbReference>
<feature type="transmembrane region" description="Helical" evidence="6">
    <location>
        <begin position="129"/>
        <end position="150"/>
    </location>
</feature>
<protein>
    <submittedName>
        <fullName evidence="8">Putative major facilitator superfamily transporter</fullName>
    </submittedName>
</protein>
<comment type="caution">
    <text evidence="8">The sequence shown here is derived from an EMBL/GenBank/DDBJ whole genome shotgun (WGS) entry which is preliminary data.</text>
</comment>
<dbReference type="PANTHER" id="PTHR43124">
    <property type="entry name" value="PURINE EFFLUX PUMP PBUE"/>
    <property type="match status" value="1"/>
</dbReference>
<dbReference type="CDD" id="cd17324">
    <property type="entry name" value="MFS_NepI_like"/>
    <property type="match status" value="1"/>
</dbReference>
<feature type="transmembrane region" description="Helical" evidence="6">
    <location>
        <begin position="358"/>
        <end position="379"/>
    </location>
</feature>
<feature type="transmembrane region" description="Helical" evidence="6">
    <location>
        <begin position="324"/>
        <end position="346"/>
    </location>
</feature>
<evidence type="ECO:0000256" key="4">
    <source>
        <dbReference type="ARBA" id="ARBA00022989"/>
    </source>
</evidence>
<keyword evidence="3 6" id="KW-0812">Transmembrane</keyword>
<comment type="subcellular location">
    <subcellularLocation>
        <location evidence="1">Cell membrane</location>
        <topology evidence="1">Multi-pass membrane protein</topology>
    </subcellularLocation>
</comment>
<evidence type="ECO:0000256" key="2">
    <source>
        <dbReference type="ARBA" id="ARBA00022475"/>
    </source>
</evidence>
<keyword evidence="5 6" id="KW-0472">Membrane</keyword>
<feature type="transmembrane region" description="Helical" evidence="6">
    <location>
        <begin position="32"/>
        <end position="56"/>
    </location>
</feature>
<dbReference type="Proteomes" id="UP000011666">
    <property type="component" value="Unassembled WGS sequence"/>
</dbReference>
<dbReference type="PRINTS" id="PR00173">
    <property type="entry name" value="EDTRNSPORT"/>
</dbReference>
<keyword evidence="2" id="KW-1003">Cell membrane</keyword>
<dbReference type="SUPFAM" id="SSF103473">
    <property type="entry name" value="MFS general substrate transporter"/>
    <property type="match status" value="1"/>
</dbReference>
<dbReference type="AlphaFoldDB" id="M0QF56"/>
<feature type="transmembrane region" description="Helical" evidence="6">
    <location>
        <begin position="385"/>
        <end position="406"/>
    </location>
</feature>
<feature type="transmembrane region" description="Helical" evidence="6">
    <location>
        <begin position="100"/>
        <end position="123"/>
    </location>
</feature>
<evidence type="ECO:0000256" key="3">
    <source>
        <dbReference type="ARBA" id="ARBA00022692"/>
    </source>
</evidence>
<evidence type="ECO:0000256" key="5">
    <source>
        <dbReference type="ARBA" id="ARBA00023136"/>
    </source>
</evidence>
<dbReference type="EMBL" id="BANX01000006">
    <property type="protein sequence ID" value="GAC67240.1"/>
    <property type="molecule type" value="Genomic_DNA"/>
</dbReference>
<feature type="transmembrane region" description="Helical" evidence="6">
    <location>
        <begin position="232"/>
        <end position="255"/>
    </location>
</feature>
<sequence length="412" mass="40799">MFGRVPTGGLGRMRTTVDDGLTAQQHTTTGQWLAVAALTFGTFLAVTSEMLPVGVLTPLAAGLHISPGAAGFSLTVAGLMSAVTAAGVSRVIGDADRRRVLACAMGVLAVGNVLTMVANGFTMLVISRLVLGVGMGAVWGMAAAVAARLVARRNVTLAVSIAVSGVASASVAGVPIGTAIGDAFGWRSAFGVLAALAGLAAIGILVALPVLRRPVAPRAGTAPAPRLPLLRASVTTGAIVIVALVTAHFAAYTYVRPVLEERTGMSAGVIAIVLLVYGVFGLVGNFVAGAVAGRRPRATLLTLAGGIAVAIAALTAFGTSTPGAIAAIALWGIAYGGVSVGGQLWMTAAAPDRIEHITGLYVGAFTASIALGALVGGLLVEGVGLLPLLWITAALAATALAAGLVGRSPANP</sequence>
<proteinExistence type="predicted"/>
<dbReference type="GO" id="GO:0022857">
    <property type="term" value="F:transmembrane transporter activity"/>
    <property type="evidence" value="ECO:0007669"/>
    <property type="project" value="InterPro"/>
</dbReference>
<name>M0QF56_9ACTN</name>
<keyword evidence="4 6" id="KW-1133">Transmembrane helix</keyword>
<feature type="transmembrane region" description="Helical" evidence="6">
    <location>
        <begin position="157"/>
        <end position="177"/>
    </location>
</feature>
<dbReference type="GO" id="GO:0005886">
    <property type="term" value="C:plasma membrane"/>
    <property type="evidence" value="ECO:0007669"/>
    <property type="project" value="UniProtKB-SubCell"/>
</dbReference>
<dbReference type="InterPro" id="IPR050189">
    <property type="entry name" value="MFS_Efflux_Transporters"/>
</dbReference>
<organism evidence="8 9">
    <name type="scientific">Gordonia soli NBRC 108243</name>
    <dbReference type="NCBI Taxonomy" id="1223545"/>
    <lineage>
        <taxon>Bacteria</taxon>
        <taxon>Bacillati</taxon>
        <taxon>Actinomycetota</taxon>
        <taxon>Actinomycetes</taxon>
        <taxon>Mycobacteriales</taxon>
        <taxon>Gordoniaceae</taxon>
        <taxon>Gordonia</taxon>
    </lineage>
</organism>
<feature type="transmembrane region" description="Helical" evidence="6">
    <location>
        <begin position="68"/>
        <end position="88"/>
    </location>
</feature>
<feature type="transmembrane region" description="Helical" evidence="6">
    <location>
        <begin position="189"/>
        <end position="211"/>
    </location>
</feature>
<evidence type="ECO:0000313" key="9">
    <source>
        <dbReference type="Proteomes" id="UP000011666"/>
    </source>
</evidence>